<evidence type="ECO:0008006" key="4">
    <source>
        <dbReference type="Google" id="ProtNLM"/>
    </source>
</evidence>
<dbReference type="InParanoid" id="A0A1Y2DVQ5"/>
<keyword evidence="1" id="KW-0472">Membrane</keyword>
<dbReference type="InterPro" id="IPR050327">
    <property type="entry name" value="Proton-linked_MCT"/>
</dbReference>
<feature type="transmembrane region" description="Helical" evidence="1">
    <location>
        <begin position="340"/>
        <end position="361"/>
    </location>
</feature>
<feature type="transmembrane region" description="Helical" evidence="1">
    <location>
        <begin position="242"/>
        <end position="265"/>
    </location>
</feature>
<feature type="transmembrane region" description="Helical" evidence="1">
    <location>
        <begin position="46"/>
        <end position="69"/>
    </location>
</feature>
<keyword evidence="1" id="KW-1133">Transmembrane helix</keyword>
<comment type="caution">
    <text evidence="2">The sequence shown here is derived from an EMBL/GenBank/DDBJ whole genome shotgun (WGS) entry which is preliminary data.</text>
</comment>
<dbReference type="RefSeq" id="XP_040715008.1">
    <property type="nucleotide sequence ID" value="XM_040862173.1"/>
</dbReference>
<protein>
    <recommendedName>
        <fullName evidence="4">Major facilitator superfamily domain-containing protein</fullName>
    </recommendedName>
</protein>
<evidence type="ECO:0000313" key="2">
    <source>
        <dbReference type="EMBL" id="ORY63351.1"/>
    </source>
</evidence>
<accession>A0A1Y2DVQ5</accession>
<dbReference type="PANTHER" id="PTHR11360">
    <property type="entry name" value="MONOCARBOXYLATE TRANSPORTER"/>
    <property type="match status" value="1"/>
</dbReference>
<feature type="transmembrane region" description="Helical" evidence="1">
    <location>
        <begin position="271"/>
        <end position="297"/>
    </location>
</feature>
<feature type="transmembrane region" description="Helical" evidence="1">
    <location>
        <begin position="216"/>
        <end position="235"/>
    </location>
</feature>
<gene>
    <name evidence="2" type="ORF">BCR38DRAFT_458507</name>
</gene>
<evidence type="ECO:0000313" key="3">
    <source>
        <dbReference type="Proteomes" id="UP000193689"/>
    </source>
</evidence>
<proteinExistence type="predicted"/>
<keyword evidence="3" id="KW-1185">Reference proteome</keyword>
<keyword evidence="1" id="KW-0812">Transmembrane</keyword>
<dbReference type="InterPro" id="IPR036259">
    <property type="entry name" value="MFS_trans_sf"/>
</dbReference>
<reference evidence="2 3" key="1">
    <citation type="submission" date="2016-07" db="EMBL/GenBank/DDBJ databases">
        <title>Pervasive Adenine N6-methylation of Active Genes in Fungi.</title>
        <authorList>
            <consortium name="DOE Joint Genome Institute"/>
            <person name="Mondo S.J."/>
            <person name="Dannebaum R.O."/>
            <person name="Kuo R.C."/>
            <person name="Labutti K."/>
            <person name="Haridas S."/>
            <person name="Kuo A."/>
            <person name="Salamov A."/>
            <person name="Ahrendt S.R."/>
            <person name="Lipzen A."/>
            <person name="Sullivan W."/>
            <person name="Andreopoulos W.B."/>
            <person name="Clum A."/>
            <person name="Lindquist E."/>
            <person name="Daum C."/>
            <person name="Ramamoorthy G.K."/>
            <person name="Gryganskyi A."/>
            <person name="Culley D."/>
            <person name="Magnuson J.K."/>
            <person name="James T.Y."/>
            <person name="O'Malley M.A."/>
            <person name="Stajich J.E."/>
            <person name="Spatafora J.W."/>
            <person name="Visel A."/>
            <person name="Grigoriev I.V."/>
        </authorList>
    </citation>
    <scope>NUCLEOTIDE SEQUENCE [LARGE SCALE GENOMIC DNA]</scope>
    <source>
        <strain evidence="2 3">CBS 129021</strain>
    </source>
</reference>
<feature type="transmembrane region" description="Helical" evidence="1">
    <location>
        <begin position="138"/>
        <end position="160"/>
    </location>
</feature>
<dbReference type="PANTHER" id="PTHR11360:SF234">
    <property type="entry name" value="MFS-TYPE TRANSPORTER DBAD-RELATED"/>
    <property type="match status" value="1"/>
</dbReference>
<dbReference type="GeneID" id="63778385"/>
<dbReference type="SUPFAM" id="SSF103473">
    <property type="entry name" value="MFS general substrate transporter"/>
    <property type="match status" value="1"/>
</dbReference>
<sequence length="371" mass="40250">MDSRPTLRGNSIARSRQSLQGMISGLGLGLTSYYESGELFKASSTGISWIGFIQSFLLQLIGLIAGPVYDRGYLRLLLITTASWQFRSYDALPEHRIVASIAGASLLPRASAVGIASTGGVIYPIVLTRLIPQVGFPWAVRCVGFVALAAFIIPLAVLRIRVRVPKPRAMVDWSVFRDAPFMFFTLGVLIVFIAQTVVVFYIYFYPADRSFTDTSLVFYMAAIFNAGSVLGRILPNALSDRIGLFSTIVPLTVLLGVTIICLLGVCNAAGIFIEVVVTAFFSGVIIALPHVCFRVLTENESMIGTRRAGFCDWWTRLVGWRAECCAGLGTTVDPLNGTGLWVYGGATACVAGLIYVCVRIMRSGLALNMKV</sequence>
<evidence type="ECO:0000256" key="1">
    <source>
        <dbReference type="SAM" id="Phobius"/>
    </source>
</evidence>
<feature type="transmembrane region" description="Helical" evidence="1">
    <location>
        <begin position="181"/>
        <end position="204"/>
    </location>
</feature>
<dbReference type="Gene3D" id="1.20.1250.20">
    <property type="entry name" value="MFS general substrate transporter like domains"/>
    <property type="match status" value="1"/>
</dbReference>
<dbReference type="EMBL" id="MCFJ01000008">
    <property type="protein sequence ID" value="ORY63351.1"/>
    <property type="molecule type" value="Genomic_DNA"/>
</dbReference>
<dbReference type="AlphaFoldDB" id="A0A1Y2DVQ5"/>
<organism evidence="2 3">
    <name type="scientific">Pseudomassariella vexata</name>
    <dbReference type="NCBI Taxonomy" id="1141098"/>
    <lineage>
        <taxon>Eukaryota</taxon>
        <taxon>Fungi</taxon>
        <taxon>Dikarya</taxon>
        <taxon>Ascomycota</taxon>
        <taxon>Pezizomycotina</taxon>
        <taxon>Sordariomycetes</taxon>
        <taxon>Xylariomycetidae</taxon>
        <taxon>Amphisphaeriales</taxon>
        <taxon>Pseudomassariaceae</taxon>
        <taxon>Pseudomassariella</taxon>
    </lineage>
</organism>
<name>A0A1Y2DVQ5_9PEZI</name>
<feature type="transmembrane region" description="Helical" evidence="1">
    <location>
        <begin position="106"/>
        <end position="126"/>
    </location>
</feature>
<dbReference type="Proteomes" id="UP000193689">
    <property type="component" value="Unassembled WGS sequence"/>
</dbReference>
<dbReference type="OrthoDB" id="6509908at2759"/>